<dbReference type="STRING" id="1109443.G4TK37"/>
<dbReference type="Proteomes" id="UP000007148">
    <property type="component" value="Unassembled WGS sequence"/>
</dbReference>
<proteinExistence type="inferred from homology"/>
<evidence type="ECO:0000256" key="2">
    <source>
        <dbReference type="ARBA" id="ARBA00022898"/>
    </source>
</evidence>
<organism evidence="6 7">
    <name type="scientific">Serendipita indica (strain DSM 11827)</name>
    <name type="common">Root endophyte fungus</name>
    <name type="synonym">Piriformospora indica</name>
    <dbReference type="NCBI Taxonomy" id="1109443"/>
    <lineage>
        <taxon>Eukaryota</taxon>
        <taxon>Fungi</taxon>
        <taxon>Dikarya</taxon>
        <taxon>Basidiomycota</taxon>
        <taxon>Agaricomycotina</taxon>
        <taxon>Agaricomycetes</taxon>
        <taxon>Sebacinales</taxon>
        <taxon>Serendipitaceae</taxon>
        <taxon>Serendipita</taxon>
    </lineage>
</organism>
<evidence type="ECO:0000313" key="7">
    <source>
        <dbReference type="Proteomes" id="UP000007148"/>
    </source>
</evidence>
<accession>G4TK37</accession>
<dbReference type="Gene3D" id="3.40.640.10">
    <property type="entry name" value="Type I PLP-dependent aspartate aminotransferase-like (Major domain)"/>
    <property type="match status" value="1"/>
</dbReference>
<dbReference type="GO" id="GO:0016846">
    <property type="term" value="F:carbon-sulfur lyase activity"/>
    <property type="evidence" value="ECO:0007669"/>
    <property type="project" value="TreeGrafter"/>
</dbReference>
<dbReference type="OMA" id="VNFRYAR"/>
<keyword evidence="7" id="KW-1185">Reference proteome</keyword>
<dbReference type="PANTHER" id="PTHR11808">
    <property type="entry name" value="TRANS-SULFURATION ENZYME FAMILY MEMBER"/>
    <property type="match status" value="1"/>
</dbReference>
<dbReference type="Pfam" id="PF01053">
    <property type="entry name" value="Cys_Met_Meta_PP"/>
    <property type="match status" value="1"/>
</dbReference>
<evidence type="ECO:0000256" key="4">
    <source>
        <dbReference type="RuleBase" id="RU362118"/>
    </source>
</evidence>
<comment type="caution">
    <text evidence="6">The sequence shown here is derived from an EMBL/GenBank/DDBJ whole genome shotgun (WGS) entry which is preliminary data.</text>
</comment>
<feature type="transmembrane region" description="Helical" evidence="5">
    <location>
        <begin position="83"/>
        <end position="103"/>
    </location>
</feature>
<dbReference type="InterPro" id="IPR015424">
    <property type="entry name" value="PyrdxlP-dep_Trfase"/>
</dbReference>
<protein>
    <submittedName>
        <fullName evidence="6">Related to cystathionine beta-lyase (N-terminal)</fullName>
    </submittedName>
</protein>
<evidence type="ECO:0000256" key="1">
    <source>
        <dbReference type="ARBA" id="ARBA00001933"/>
    </source>
</evidence>
<keyword evidence="5" id="KW-1133">Transmembrane helix</keyword>
<dbReference type="SUPFAM" id="SSF53383">
    <property type="entry name" value="PLP-dependent transferases"/>
    <property type="match status" value="1"/>
</dbReference>
<gene>
    <name evidence="6" type="ORF">PIIN_05615</name>
</gene>
<dbReference type="PROSITE" id="PS00868">
    <property type="entry name" value="CYS_MET_METAB_PP"/>
    <property type="match status" value="1"/>
</dbReference>
<feature type="modified residue" description="N6-(pyridoxal phosphate)lysine" evidence="3">
    <location>
        <position position="203"/>
    </location>
</feature>
<name>G4TK37_SERID</name>
<comment type="cofactor">
    <cofactor evidence="1 4">
        <name>pyridoxal 5'-phosphate</name>
        <dbReference type="ChEBI" id="CHEBI:597326"/>
    </cofactor>
</comment>
<dbReference type="FunCoup" id="G4TK37">
    <property type="interactions" value="292"/>
</dbReference>
<evidence type="ECO:0000256" key="3">
    <source>
        <dbReference type="PIRSR" id="PIRSR001434-2"/>
    </source>
</evidence>
<keyword evidence="2 3" id="KW-0663">Pyridoxal phosphate</keyword>
<evidence type="ECO:0000313" key="6">
    <source>
        <dbReference type="EMBL" id="CCA71680.1"/>
    </source>
</evidence>
<dbReference type="OrthoDB" id="3512640at2759"/>
<dbReference type="InterPro" id="IPR000277">
    <property type="entry name" value="Cys/Met-Metab_PyrdxlP-dep_enz"/>
</dbReference>
<keyword evidence="6" id="KW-0456">Lyase</keyword>
<dbReference type="InParanoid" id="G4TK37"/>
<reference evidence="6 7" key="1">
    <citation type="journal article" date="2011" name="PLoS Pathog.">
        <title>Endophytic Life Strategies Decoded by Genome and Transcriptome Analyses of the Mutualistic Root Symbiont Piriformospora indica.</title>
        <authorList>
            <person name="Zuccaro A."/>
            <person name="Lahrmann U."/>
            <person name="Guldener U."/>
            <person name="Langen G."/>
            <person name="Pfiffi S."/>
            <person name="Biedenkopf D."/>
            <person name="Wong P."/>
            <person name="Samans B."/>
            <person name="Grimm C."/>
            <person name="Basiewicz M."/>
            <person name="Murat C."/>
            <person name="Martin F."/>
            <person name="Kogel K.H."/>
        </authorList>
    </citation>
    <scope>NUCLEOTIDE SEQUENCE [LARGE SCALE GENOMIC DNA]</scope>
    <source>
        <strain evidence="6 7">DSM 11827</strain>
    </source>
</reference>
<dbReference type="GO" id="GO:0005737">
    <property type="term" value="C:cytoplasm"/>
    <property type="evidence" value="ECO:0007669"/>
    <property type="project" value="TreeGrafter"/>
</dbReference>
<dbReference type="PIRSF" id="PIRSF001434">
    <property type="entry name" value="CGS"/>
    <property type="match status" value="1"/>
</dbReference>
<keyword evidence="5" id="KW-0812">Transmembrane</keyword>
<dbReference type="GO" id="GO:0030170">
    <property type="term" value="F:pyridoxal phosphate binding"/>
    <property type="evidence" value="ECO:0007669"/>
    <property type="project" value="InterPro"/>
</dbReference>
<sequence length="397" mass="44198">MSSQKKVQKLSTQLIHADADFADVHIGPAISVSSTYRYPEIKEGKWESVTKDWDVFNPKMHVYSRYTVGTSTRAEKILGAMHGGYALVYSSGLSAGFAALLYARPKRVAIKGGYFGFHNTIGVYQKINPAVKMIDLDDEYQAGDLVWLETPLNPTGEVRDIEYYAKKAHAAGAKLAVDATFAPPPLQNPFKWGADIVMHSATKYFNGHSDALIGVLVFKTEEAWREAFHNRTYLGHPAGSLESWLLLRSLRTFSLRILAQSKNATELARWLNQIAKTPKGKSYDGAPGGTISFVWHGSLQDKGKFDPAKQHEGGFAPTFSILMENPYHAQRLPERLRLFTHATSLGGVESLIEQRKHSDENEDARLLRISVGIEDIGDLKADFRQGLHAILKEKARL</sequence>
<dbReference type="eggNOG" id="KOG0053">
    <property type="taxonomic scope" value="Eukaryota"/>
</dbReference>
<evidence type="ECO:0000256" key="5">
    <source>
        <dbReference type="SAM" id="Phobius"/>
    </source>
</evidence>
<dbReference type="InterPro" id="IPR015421">
    <property type="entry name" value="PyrdxlP-dep_Trfase_major"/>
</dbReference>
<keyword evidence="5" id="KW-0472">Membrane</keyword>
<dbReference type="EMBL" id="CAFZ01000130">
    <property type="protein sequence ID" value="CCA71680.1"/>
    <property type="molecule type" value="Genomic_DNA"/>
</dbReference>
<dbReference type="AlphaFoldDB" id="G4TK37"/>
<comment type="similarity">
    <text evidence="4">Belongs to the trans-sulfuration enzymes family.</text>
</comment>
<dbReference type="InterPro" id="IPR015422">
    <property type="entry name" value="PyrdxlP-dep_Trfase_small"/>
</dbReference>
<dbReference type="PANTHER" id="PTHR11808:SF35">
    <property type="entry name" value="CYSTATHIONINE GAMMA-SYNTHASE (AFU_ORTHOLOGUE AFUA_7G01590)"/>
    <property type="match status" value="1"/>
</dbReference>
<dbReference type="InterPro" id="IPR054542">
    <property type="entry name" value="Cys_met_metab_PP"/>
</dbReference>
<dbReference type="HOGENOM" id="CLU_018986_3_0_1"/>
<dbReference type="GO" id="GO:0019346">
    <property type="term" value="P:transsulfuration"/>
    <property type="evidence" value="ECO:0007669"/>
    <property type="project" value="InterPro"/>
</dbReference>
<dbReference type="Gene3D" id="3.90.1150.10">
    <property type="entry name" value="Aspartate Aminotransferase, domain 1"/>
    <property type="match status" value="1"/>
</dbReference>